<dbReference type="EMBL" id="LAZR01002106">
    <property type="protein sequence ID" value="KKN34423.1"/>
    <property type="molecule type" value="Genomic_DNA"/>
</dbReference>
<dbReference type="FunFam" id="3.40.50.980:FF:000001">
    <property type="entry name" value="Non-ribosomal peptide synthetase"/>
    <property type="match status" value="1"/>
</dbReference>
<dbReference type="InterPro" id="IPR045851">
    <property type="entry name" value="AMP-bd_C_sf"/>
</dbReference>
<proteinExistence type="predicted"/>
<keyword evidence="1" id="KW-0596">Phosphopantetheine</keyword>
<sequence length="1327" mass="148374">TAERFIDNPFYDANNPTSSERLYKTGDLVRYLADGQLEFLGRIDDQVKIRGFRIELGEIEAQLVAQPEVESALVVAKEVAGSQQLVGYVRAHNELEGDETQGEWLAERKAQLQAVLPQYMVPAALVLISQWPLTPNGKIDKKALPSPDSVVCVGHYEAPKTEAQMMLVAIFAELLECEASQISMTANFFELGGHSLLAVRLIALIEQKFAKCLHIKDVFDASSLLSLLDKIDQAPVAASKKKITALKRHSGGLVLSSYAQQRLWFIDQLQGGSPEYNMPLSLMVEGLFCVQIAERALRKIIQRHESLRTTFSVHHDDVMQKVHDKFEFTLSLHDLSNLQAGEKESEIAELVARDKLKPFNLEQGIMLRAGYILLDKGKGILLFNIHHIASDGWSMRILNNEFITYYGNISQGKNDDLVPLNLQYSDYAHWQRSWLSGARFDKQLNYWQKQLDGAPAIHDLPLDFPRLEQTVRPGAMIKHCLTVPLSKQLRLFAQQHKMTPFMLLHSALSLLISKHSNSSDVVIGAPVANRIQRDFEPLIGFFANTLVLRVDTTKESVTEYLSHVKHVHNEAQTHQDIPFEKLVELCNVTRSTMHTPLFQILLSMNTAGQSKHSIADVTFSPVESEAYVSKFDLDISVEDSELGMEVAWLYDTSLFTAKHIRLLSEHFEHLLEGIIHNKASTLDALPMLSEQEYVKLTETLNDTAFDNGTKGLIHQLFEKSVQAAPEQIAMEFQGMKLSYSELNEQANRLAHYLQAQGLVGDMPVGLCVERGFVMVIGILGILKAGGAYVPLDSNLPEVRLQYMLNELKLTFVLDQNDKMRALDLPDTCKVITFDNGFVETQLSTYSSANLVTENTQRDDSLAYILYTSGSTGQPKGIKQTHRTISNLIYSQAYSENITKPLRTLQFTPYTFDVSIQELATCWFTGSCLVGISAETKRDLNTLSNVLLSENIERLFIPPAVLQFIAEQIIDAGITLPKLREIYSAGEELVITPVIDAFLGVHPTCRLWNCYGPTETHVVTMAEIVHGKSGYSASIGRPVNNTELYLLDKQGNLAPFGAVAELYLAGDGVALGYVNVNLDKGRFIEQQVFSHGNRKLYRTGDLVRYCEDGSLTFIGRVDEQVSINGFRVELGEIEQQLSTFDKVNTCVVMYRESDLGFKRLIAYIVVKEAYKNESQDALSNEFATALAGVLPSYMHPSVYVILDQLLLNANGKIDKKNLPQPESRGSQIIAPSNEIEEQLLSAMSSLLGVDEQYISVTNSFFELGLSSLKLFSCVNYINKEFALTLTVADLYKNNTVQLLAGKIKELSLVSNMLTNDNDQMSFLEDGEI</sequence>
<dbReference type="PROSITE" id="PS00012">
    <property type="entry name" value="PHOSPHOPANTETHEINE"/>
    <property type="match status" value="1"/>
</dbReference>
<dbReference type="SMART" id="SM00823">
    <property type="entry name" value="PKS_PP"/>
    <property type="match status" value="2"/>
</dbReference>
<dbReference type="FunFam" id="3.30.300.30:FF:000010">
    <property type="entry name" value="Enterobactin synthetase component F"/>
    <property type="match status" value="1"/>
</dbReference>
<dbReference type="InterPro" id="IPR023213">
    <property type="entry name" value="CAT-like_dom_sf"/>
</dbReference>
<dbReference type="PROSITE" id="PS00455">
    <property type="entry name" value="AMP_BINDING"/>
    <property type="match status" value="1"/>
</dbReference>
<feature type="domain" description="Carrier" evidence="3">
    <location>
        <begin position="158"/>
        <end position="235"/>
    </location>
</feature>
<dbReference type="PANTHER" id="PTHR45527">
    <property type="entry name" value="NONRIBOSOMAL PEPTIDE SYNTHETASE"/>
    <property type="match status" value="1"/>
</dbReference>
<protein>
    <recommendedName>
        <fullName evidence="3">Carrier domain-containing protein</fullName>
    </recommendedName>
</protein>
<gene>
    <name evidence="4" type="ORF">LCGC14_0793830</name>
</gene>
<dbReference type="Pfam" id="PF13193">
    <property type="entry name" value="AMP-binding_C"/>
    <property type="match status" value="2"/>
</dbReference>
<dbReference type="Gene3D" id="3.30.559.10">
    <property type="entry name" value="Chloramphenicol acetyltransferase-like domain"/>
    <property type="match status" value="1"/>
</dbReference>
<dbReference type="Gene3D" id="3.40.50.980">
    <property type="match status" value="2"/>
</dbReference>
<feature type="non-terminal residue" evidence="4">
    <location>
        <position position="1"/>
    </location>
</feature>
<dbReference type="InterPro" id="IPR020845">
    <property type="entry name" value="AMP-binding_CS"/>
</dbReference>
<dbReference type="InterPro" id="IPR001242">
    <property type="entry name" value="Condensation_dom"/>
</dbReference>
<dbReference type="InterPro" id="IPR020806">
    <property type="entry name" value="PKS_PP-bd"/>
</dbReference>
<reference evidence="4" key="1">
    <citation type="journal article" date="2015" name="Nature">
        <title>Complex archaea that bridge the gap between prokaryotes and eukaryotes.</title>
        <authorList>
            <person name="Spang A."/>
            <person name="Saw J.H."/>
            <person name="Jorgensen S.L."/>
            <person name="Zaremba-Niedzwiedzka K."/>
            <person name="Martijn J."/>
            <person name="Lind A.E."/>
            <person name="van Eijk R."/>
            <person name="Schleper C."/>
            <person name="Guy L."/>
            <person name="Ettema T.J."/>
        </authorList>
    </citation>
    <scope>NUCLEOTIDE SEQUENCE</scope>
</reference>
<evidence type="ECO:0000259" key="3">
    <source>
        <dbReference type="PROSITE" id="PS50075"/>
    </source>
</evidence>
<dbReference type="FunFam" id="3.30.300.30:FF:000015">
    <property type="entry name" value="Nonribosomal peptide synthase SidD"/>
    <property type="match status" value="1"/>
</dbReference>
<dbReference type="SUPFAM" id="SSF52777">
    <property type="entry name" value="CoA-dependent acyltransferases"/>
    <property type="match status" value="2"/>
</dbReference>
<dbReference type="SUPFAM" id="SSF56801">
    <property type="entry name" value="Acetyl-CoA synthetase-like"/>
    <property type="match status" value="2"/>
</dbReference>
<dbReference type="Pfam" id="PF00550">
    <property type="entry name" value="PP-binding"/>
    <property type="match status" value="2"/>
</dbReference>
<dbReference type="Pfam" id="PF00668">
    <property type="entry name" value="Condensation"/>
    <property type="match status" value="1"/>
</dbReference>
<dbReference type="Gene3D" id="1.10.1200.10">
    <property type="entry name" value="ACP-like"/>
    <property type="match status" value="2"/>
</dbReference>
<dbReference type="GO" id="GO:0031177">
    <property type="term" value="F:phosphopantetheine binding"/>
    <property type="evidence" value="ECO:0007669"/>
    <property type="project" value="InterPro"/>
</dbReference>
<dbReference type="CDD" id="cd05930">
    <property type="entry name" value="A_NRPS"/>
    <property type="match status" value="1"/>
</dbReference>
<dbReference type="InterPro" id="IPR000873">
    <property type="entry name" value="AMP-dep_synth/lig_dom"/>
</dbReference>
<dbReference type="GO" id="GO:0044550">
    <property type="term" value="P:secondary metabolite biosynthetic process"/>
    <property type="evidence" value="ECO:0007669"/>
    <property type="project" value="TreeGrafter"/>
</dbReference>
<dbReference type="GO" id="GO:0003824">
    <property type="term" value="F:catalytic activity"/>
    <property type="evidence" value="ECO:0007669"/>
    <property type="project" value="InterPro"/>
</dbReference>
<dbReference type="InterPro" id="IPR036736">
    <property type="entry name" value="ACP-like_sf"/>
</dbReference>
<keyword evidence="2" id="KW-0597">Phosphoprotein</keyword>
<dbReference type="PROSITE" id="PS50075">
    <property type="entry name" value="CARRIER"/>
    <property type="match status" value="2"/>
</dbReference>
<dbReference type="InterPro" id="IPR009081">
    <property type="entry name" value="PP-bd_ACP"/>
</dbReference>
<organism evidence="4">
    <name type="scientific">marine sediment metagenome</name>
    <dbReference type="NCBI Taxonomy" id="412755"/>
    <lineage>
        <taxon>unclassified sequences</taxon>
        <taxon>metagenomes</taxon>
        <taxon>ecological metagenomes</taxon>
    </lineage>
</organism>
<evidence type="ECO:0000256" key="2">
    <source>
        <dbReference type="ARBA" id="ARBA00022553"/>
    </source>
</evidence>
<dbReference type="Gene3D" id="2.30.38.10">
    <property type="entry name" value="Luciferase, Domain 3"/>
    <property type="match status" value="2"/>
</dbReference>
<dbReference type="Gene3D" id="3.30.559.30">
    <property type="entry name" value="Nonribosomal peptide synthetase, condensation domain"/>
    <property type="match status" value="1"/>
</dbReference>
<dbReference type="PANTHER" id="PTHR45527:SF1">
    <property type="entry name" value="FATTY ACID SYNTHASE"/>
    <property type="match status" value="1"/>
</dbReference>
<evidence type="ECO:0000313" key="4">
    <source>
        <dbReference type="EMBL" id="KKN34423.1"/>
    </source>
</evidence>
<dbReference type="GO" id="GO:0043041">
    <property type="term" value="P:amino acid activation for nonribosomal peptide biosynthetic process"/>
    <property type="evidence" value="ECO:0007669"/>
    <property type="project" value="TreeGrafter"/>
</dbReference>
<dbReference type="SUPFAM" id="SSF47336">
    <property type="entry name" value="ACP-like"/>
    <property type="match status" value="2"/>
</dbReference>
<dbReference type="InterPro" id="IPR025110">
    <property type="entry name" value="AMP-bd_C"/>
</dbReference>
<name>A0A0F9SYY7_9ZZZZ</name>
<comment type="caution">
    <text evidence="4">The sequence shown here is derived from an EMBL/GenBank/DDBJ whole genome shotgun (WGS) entry which is preliminary data.</text>
</comment>
<dbReference type="CDD" id="cd19531">
    <property type="entry name" value="LCL_NRPS-like"/>
    <property type="match status" value="1"/>
</dbReference>
<dbReference type="NCBIfam" id="TIGR01733">
    <property type="entry name" value="AA-adenyl-dom"/>
    <property type="match status" value="1"/>
</dbReference>
<dbReference type="Pfam" id="PF00501">
    <property type="entry name" value="AMP-binding"/>
    <property type="match status" value="1"/>
</dbReference>
<accession>A0A0F9SYY7</accession>
<dbReference type="InterPro" id="IPR006162">
    <property type="entry name" value="Ppantetheine_attach_site"/>
</dbReference>
<feature type="domain" description="Carrier" evidence="3">
    <location>
        <begin position="1229"/>
        <end position="1306"/>
    </location>
</feature>
<dbReference type="Gene3D" id="3.30.300.30">
    <property type="match status" value="2"/>
</dbReference>
<dbReference type="InterPro" id="IPR010071">
    <property type="entry name" value="AA_adenyl_dom"/>
</dbReference>
<evidence type="ECO:0000256" key="1">
    <source>
        <dbReference type="ARBA" id="ARBA00022450"/>
    </source>
</evidence>
<dbReference type="GO" id="GO:0005737">
    <property type="term" value="C:cytoplasm"/>
    <property type="evidence" value="ECO:0007669"/>
    <property type="project" value="TreeGrafter"/>
</dbReference>